<comment type="caution">
    <text evidence="2">The sequence shown here is derived from an EMBL/GenBank/DDBJ whole genome shotgun (WGS) entry which is preliminary data.</text>
</comment>
<keyword evidence="3" id="KW-1185">Reference proteome</keyword>
<evidence type="ECO:0000313" key="2">
    <source>
        <dbReference type="EMBL" id="MQM01420.1"/>
    </source>
</evidence>
<protein>
    <submittedName>
        <fullName evidence="2">Uncharacterized protein</fullName>
    </submittedName>
</protein>
<keyword evidence="1" id="KW-0472">Membrane</keyword>
<name>A0A843WEP7_COLES</name>
<dbReference type="AlphaFoldDB" id="A0A843WEP7"/>
<accession>A0A843WEP7</accession>
<organism evidence="2 3">
    <name type="scientific">Colocasia esculenta</name>
    <name type="common">Wild taro</name>
    <name type="synonym">Arum esculentum</name>
    <dbReference type="NCBI Taxonomy" id="4460"/>
    <lineage>
        <taxon>Eukaryota</taxon>
        <taxon>Viridiplantae</taxon>
        <taxon>Streptophyta</taxon>
        <taxon>Embryophyta</taxon>
        <taxon>Tracheophyta</taxon>
        <taxon>Spermatophyta</taxon>
        <taxon>Magnoliopsida</taxon>
        <taxon>Liliopsida</taxon>
        <taxon>Araceae</taxon>
        <taxon>Aroideae</taxon>
        <taxon>Colocasieae</taxon>
        <taxon>Colocasia</taxon>
    </lineage>
</organism>
<dbReference type="Proteomes" id="UP000652761">
    <property type="component" value="Unassembled WGS sequence"/>
</dbReference>
<sequence>MRIFFRAAIGTARESPIQNRHFDPVGTRFPIRRPNSSPGGWSRAADAIAYGHLFAQTGITFCLIIGIAYKTPIRNRHSETLVAPLMPQAIRRCFGVEKPSFRTPKL</sequence>
<gene>
    <name evidence="2" type="ORF">Taro_034173</name>
</gene>
<keyword evidence="1" id="KW-1133">Transmembrane helix</keyword>
<reference evidence="2" key="1">
    <citation type="submission" date="2017-07" db="EMBL/GenBank/DDBJ databases">
        <title>Taro Niue Genome Assembly and Annotation.</title>
        <authorList>
            <person name="Atibalentja N."/>
            <person name="Keating K."/>
            <person name="Fields C.J."/>
        </authorList>
    </citation>
    <scope>NUCLEOTIDE SEQUENCE</scope>
    <source>
        <strain evidence="2">Niue_2</strain>
        <tissue evidence="2">Leaf</tissue>
    </source>
</reference>
<proteinExistence type="predicted"/>
<feature type="transmembrane region" description="Helical" evidence="1">
    <location>
        <begin position="47"/>
        <end position="69"/>
    </location>
</feature>
<dbReference type="EMBL" id="NMUH01002675">
    <property type="protein sequence ID" value="MQM01420.1"/>
    <property type="molecule type" value="Genomic_DNA"/>
</dbReference>
<evidence type="ECO:0000256" key="1">
    <source>
        <dbReference type="SAM" id="Phobius"/>
    </source>
</evidence>
<keyword evidence="1" id="KW-0812">Transmembrane</keyword>
<evidence type="ECO:0000313" key="3">
    <source>
        <dbReference type="Proteomes" id="UP000652761"/>
    </source>
</evidence>